<evidence type="ECO:0000256" key="7">
    <source>
        <dbReference type="ARBA" id="ARBA00023098"/>
    </source>
</evidence>
<dbReference type="PROSITE" id="PS50035">
    <property type="entry name" value="PLD"/>
    <property type="match status" value="2"/>
</dbReference>
<comment type="function">
    <text evidence="1">Could be a virulence factor.</text>
</comment>
<feature type="transmembrane region" description="Helical" evidence="10">
    <location>
        <begin position="545"/>
        <end position="564"/>
    </location>
</feature>
<evidence type="ECO:0000313" key="13">
    <source>
        <dbReference type="Proteomes" id="UP000631694"/>
    </source>
</evidence>
<evidence type="ECO:0000313" key="12">
    <source>
        <dbReference type="EMBL" id="MBH0237532.1"/>
    </source>
</evidence>
<accession>A0A931MXR7</accession>
<reference evidence="12" key="1">
    <citation type="submission" date="2020-12" db="EMBL/GenBank/DDBJ databases">
        <title>Methylobrevis albus sp. nov., isolated from fresh water lack sediment.</title>
        <authorList>
            <person name="Zou Q."/>
        </authorList>
    </citation>
    <scope>NUCLEOTIDE SEQUENCE</scope>
    <source>
        <strain evidence="12">L22</strain>
    </source>
</reference>
<feature type="domain" description="PLD phosphodiesterase" evidence="11">
    <location>
        <begin position="403"/>
        <end position="430"/>
    </location>
</feature>
<dbReference type="CDD" id="cd09140">
    <property type="entry name" value="PLDc_vPLD1_2_like_bac_1"/>
    <property type="match status" value="1"/>
</dbReference>
<evidence type="ECO:0000256" key="3">
    <source>
        <dbReference type="ARBA" id="ARBA00018392"/>
    </source>
</evidence>
<dbReference type="PANTHER" id="PTHR18896">
    <property type="entry name" value="PHOSPHOLIPASE D"/>
    <property type="match status" value="1"/>
</dbReference>
<comment type="subcellular location">
    <subcellularLocation>
        <location evidence="2">Secreted</location>
    </subcellularLocation>
</comment>
<name>A0A931MXR7_9HYPH</name>
<sequence length="777" mass="82523">MAAGPDPEILPGDALGRAGASHPGVAAERAATAEQADAGRRAVADHAEAAGEPVLRPGHNVWRIETAARATLLADAANYYAALRQALLQATRTVIIVGWDIDSRTPLVGPDKRATDGLPETLGAFLQELVRQRPDLEIKLLLWDYSVFYSLEREFLPIQVLQRDTPAAIELCLDDVVPIGASHHQKLVVVDDAVAFCGGIDLTVRRWDNPAHSADNPLRVDPAGKPYPPFHDVQLMVDGDAARALGELARARWQTAADEEIRPPAEGVATPWPVGIEPDFRDIAIGIARTQPRHGDLERIAEIETLFLDMIASATRSIYIENQFLTSSTIAGAIAARLAAQPELEVLIVGPRTHQTWLEHMSMLAGRIRFRAIVESGLAEVEGGPAARVRLVYPHVGGEGEPAAVMVHAKVMIIDDRLFRTGSANLCNRSCGTDTECDVVIEARGDAERAGIAALRDRMIAEHCGVAPKVFAAALAEHDGSLLKAVDAVAQPGRGLAPIEDGSLSDGDIGHFLVAAADPERPPEFGEFFLDSSSGTPRPMRTSRIWQGILALALVAVFALAWRYTPLSRFADEAFIASVLPDPSSPWTPLAVIAVFVVAGLFAFPVTLLIGTTAALFGAWPGVGYAAAGALSSAVAGYLIGCVIGLDSIRATFGPRVNRIANGFAKRGIVAVTAVRLVPIAPFSVVNVMAGAMRIRPLDFVIGTLLGLAPGLALMSMLGERMAAMMADPSWTDIVGLLLLIAAWIGVSVALQWGVSRLRRAHDAAGDTAADAVAGRD</sequence>
<dbReference type="SUPFAM" id="SSF56024">
    <property type="entry name" value="Phospholipase D/nuclease"/>
    <property type="match status" value="2"/>
</dbReference>
<protein>
    <recommendedName>
        <fullName evidence="3">Phospholipase D</fullName>
    </recommendedName>
    <alternativeName>
        <fullName evidence="8">Choline phosphatase</fullName>
    </alternativeName>
</protein>
<gene>
    <name evidence="12" type="ORF">I5731_06830</name>
</gene>
<keyword evidence="7" id="KW-0443">Lipid metabolism</keyword>
<evidence type="ECO:0000259" key="11">
    <source>
        <dbReference type="PROSITE" id="PS50035"/>
    </source>
</evidence>
<evidence type="ECO:0000256" key="8">
    <source>
        <dbReference type="ARBA" id="ARBA00029594"/>
    </source>
</evidence>
<feature type="region of interest" description="Disordered" evidence="9">
    <location>
        <begin position="1"/>
        <end position="23"/>
    </location>
</feature>
<organism evidence="12 13">
    <name type="scientific">Methylobrevis albus</name>
    <dbReference type="NCBI Taxonomy" id="2793297"/>
    <lineage>
        <taxon>Bacteria</taxon>
        <taxon>Pseudomonadati</taxon>
        <taxon>Pseudomonadota</taxon>
        <taxon>Alphaproteobacteria</taxon>
        <taxon>Hyphomicrobiales</taxon>
        <taxon>Pleomorphomonadaceae</taxon>
        <taxon>Methylobrevis</taxon>
    </lineage>
</organism>
<dbReference type="InterPro" id="IPR032816">
    <property type="entry name" value="VTT_dom"/>
</dbReference>
<dbReference type="InterPro" id="IPR025202">
    <property type="entry name" value="PLD-like_dom"/>
</dbReference>
<dbReference type="GO" id="GO:0005576">
    <property type="term" value="C:extracellular region"/>
    <property type="evidence" value="ECO:0007669"/>
    <property type="project" value="UniProtKB-SubCell"/>
</dbReference>
<feature type="transmembrane region" description="Helical" evidence="10">
    <location>
        <begin position="700"/>
        <end position="719"/>
    </location>
</feature>
<dbReference type="GO" id="GO:0005886">
    <property type="term" value="C:plasma membrane"/>
    <property type="evidence" value="ECO:0007669"/>
    <property type="project" value="TreeGrafter"/>
</dbReference>
<keyword evidence="6" id="KW-0378">Hydrolase</keyword>
<dbReference type="CDD" id="cd09143">
    <property type="entry name" value="PLDc_vPLD1_2_like_bac_2"/>
    <property type="match status" value="1"/>
</dbReference>
<dbReference type="InterPro" id="IPR001736">
    <property type="entry name" value="PLipase_D/transphosphatidylase"/>
</dbReference>
<dbReference type="Proteomes" id="UP000631694">
    <property type="component" value="Unassembled WGS sequence"/>
</dbReference>
<feature type="transmembrane region" description="Helical" evidence="10">
    <location>
        <begin position="731"/>
        <end position="751"/>
    </location>
</feature>
<dbReference type="Gene3D" id="3.30.870.10">
    <property type="entry name" value="Endonuclease Chain A"/>
    <property type="match status" value="2"/>
</dbReference>
<evidence type="ECO:0000256" key="10">
    <source>
        <dbReference type="SAM" id="Phobius"/>
    </source>
</evidence>
<dbReference type="InterPro" id="IPR015679">
    <property type="entry name" value="PLipase_D_fam"/>
</dbReference>
<evidence type="ECO:0000256" key="9">
    <source>
        <dbReference type="SAM" id="MobiDB-lite"/>
    </source>
</evidence>
<feature type="transmembrane region" description="Helical" evidence="10">
    <location>
        <begin position="623"/>
        <end position="649"/>
    </location>
</feature>
<evidence type="ECO:0000256" key="6">
    <source>
        <dbReference type="ARBA" id="ARBA00022801"/>
    </source>
</evidence>
<dbReference type="Pfam" id="PF13091">
    <property type="entry name" value="PLDc_2"/>
    <property type="match status" value="1"/>
</dbReference>
<keyword evidence="10" id="KW-0812">Transmembrane</keyword>
<comment type="caution">
    <text evidence="12">The sequence shown here is derived from an EMBL/GenBank/DDBJ whole genome shotgun (WGS) entry which is preliminary data.</text>
</comment>
<evidence type="ECO:0000256" key="5">
    <source>
        <dbReference type="ARBA" id="ARBA00022737"/>
    </source>
</evidence>
<evidence type="ECO:0000256" key="4">
    <source>
        <dbReference type="ARBA" id="ARBA00022525"/>
    </source>
</evidence>
<dbReference type="PANTHER" id="PTHR18896:SF60">
    <property type="entry name" value="PHOSPHOLIPASE D"/>
    <property type="match status" value="1"/>
</dbReference>
<evidence type="ECO:0000256" key="1">
    <source>
        <dbReference type="ARBA" id="ARBA00003145"/>
    </source>
</evidence>
<feature type="transmembrane region" description="Helical" evidence="10">
    <location>
        <begin position="590"/>
        <end position="611"/>
    </location>
</feature>
<dbReference type="GO" id="GO:0009395">
    <property type="term" value="P:phospholipid catabolic process"/>
    <property type="evidence" value="ECO:0007669"/>
    <property type="project" value="TreeGrafter"/>
</dbReference>
<keyword evidence="10" id="KW-1133">Transmembrane helix</keyword>
<dbReference type="EMBL" id="JADZLT010000046">
    <property type="protein sequence ID" value="MBH0237532.1"/>
    <property type="molecule type" value="Genomic_DNA"/>
</dbReference>
<keyword evidence="10" id="KW-0472">Membrane</keyword>
<feature type="domain" description="PLD phosphodiesterase" evidence="11">
    <location>
        <begin position="179"/>
        <end position="206"/>
    </location>
</feature>
<dbReference type="AlphaFoldDB" id="A0A931MXR7"/>
<keyword evidence="13" id="KW-1185">Reference proteome</keyword>
<proteinExistence type="predicted"/>
<dbReference type="SMART" id="SM00155">
    <property type="entry name" value="PLDc"/>
    <property type="match status" value="2"/>
</dbReference>
<keyword evidence="4" id="KW-0964">Secreted</keyword>
<keyword evidence="5" id="KW-0677">Repeat</keyword>
<dbReference type="Pfam" id="PF00614">
    <property type="entry name" value="PLDc"/>
    <property type="match status" value="1"/>
</dbReference>
<evidence type="ECO:0000256" key="2">
    <source>
        <dbReference type="ARBA" id="ARBA00004613"/>
    </source>
</evidence>
<dbReference type="Pfam" id="PF09335">
    <property type="entry name" value="VTT_dom"/>
    <property type="match status" value="1"/>
</dbReference>
<dbReference type="GO" id="GO:0004630">
    <property type="term" value="F:phospholipase D activity"/>
    <property type="evidence" value="ECO:0007669"/>
    <property type="project" value="TreeGrafter"/>
</dbReference>